<evidence type="ECO:0000313" key="1">
    <source>
        <dbReference type="EMBL" id="EGO63332.1"/>
    </source>
</evidence>
<dbReference type="SUPFAM" id="SSF53335">
    <property type="entry name" value="S-adenosyl-L-methionine-dependent methyltransferases"/>
    <property type="match status" value="1"/>
</dbReference>
<dbReference type="STRING" id="1009370.ALO_13789"/>
<dbReference type="Gene3D" id="1.10.287.1890">
    <property type="match status" value="1"/>
</dbReference>
<gene>
    <name evidence="1" type="ORF">ALO_13789</name>
</gene>
<reference evidence="1 2" key="1">
    <citation type="journal article" date="2011" name="EMBO J.">
        <title>Structural diversity of bacterial flagellar motors.</title>
        <authorList>
            <person name="Chen S."/>
            <person name="Beeby M."/>
            <person name="Murphy G.E."/>
            <person name="Leadbetter J.R."/>
            <person name="Hendrixson D.R."/>
            <person name="Briegel A."/>
            <person name="Li Z."/>
            <person name="Shi J."/>
            <person name="Tocheva E.I."/>
            <person name="Muller A."/>
            <person name="Dobro M.J."/>
            <person name="Jensen G.J."/>
        </authorList>
    </citation>
    <scope>NUCLEOTIDE SEQUENCE [LARGE SCALE GENOMIC DNA]</scope>
    <source>
        <strain evidence="1 2">DSM 6540</strain>
    </source>
</reference>
<dbReference type="Gene3D" id="3.40.50.150">
    <property type="entry name" value="Vaccinia Virus protein VP39"/>
    <property type="match status" value="1"/>
</dbReference>
<dbReference type="PANTHER" id="PTHR38451:SF1">
    <property type="entry name" value="TRNA (ADENINE(22)-N(1))-METHYLTRANSFERASE"/>
    <property type="match status" value="1"/>
</dbReference>
<dbReference type="InterPro" id="IPR006901">
    <property type="entry name" value="TrmK"/>
</dbReference>
<evidence type="ECO:0008006" key="3">
    <source>
        <dbReference type="Google" id="ProtNLM"/>
    </source>
</evidence>
<sequence>MKLRERLAAIASMVPEQARIADIGTDHAYLPIYLVSSNRISYAVASDVHSGPYQTALEAVCLAGLSQQISVRFGDGLAVLSPGEVDVVVIAGMGGGSMISILEADITLVRQLNHLILQPMVDAPLLRRWLQEHGLAIVNEELVAEEDRLYEIIAAQPGIAQLLGATEYEIGPVLWQKRHSLLKPYLRQRIKHDRRILAQLSQSRQMAAADKITEYENKVRMLEEAYQCL</sequence>
<dbReference type="PANTHER" id="PTHR38451">
    <property type="entry name" value="TRNA (ADENINE(22)-N(1))-METHYLTRANSFERASE"/>
    <property type="match status" value="1"/>
</dbReference>
<accession>F7NKY9</accession>
<evidence type="ECO:0000313" key="2">
    <source>
        <dbReference type="Proteomes" id="UP000003240"/>
    </source>
</evidence>
<dbReference type="InterPro" id="IPR029063">
    <property type="entry name" value="SAM-dependent_MTases_sf"/>
</dbReference>
<protein>
    <recommendedName>
        <fullName evidence="3">SAM-dependent methyltransferase</fullName>
    </recommendedName>
</protein>
<proteinExistence type="predicted"/>
<name>F7NKY9_9FIRM</name>
<dbReference type="Pfam" id="PF04816">
    <property type="entry name" value="TrmK"/>
    <property type="match status" value="1"/>
</dbReference>
<organism evidence="1 2">
    <name type="scientific">Acetonema longum DSM 6540</name>
    <dbReference type="NCBI Taxonomy" id="1009370"/>
    <lineage>
        <taxon>Bacteria</taxon>
        <taxon>Bacillati</taxon>
        <taxon>Bacillota</taxon>
        <taxon>Negativicutes</taxon>
        <taxon>Acetonemataceae</taxon>
        <taxon>Acetonema</taxon>
    </lineage>
</organism>
<dbReference type="PIRSF" id="PIRSF018637">
    <property type="entry name" value="TrmK"/>
    <property type="match status" value="1"/>
</dbReference>
<dbReference type="eggNOG" id="COG2384">
    <property type="taxonomic scope" value="Bacteria"/>
</dbReference>
<dbReference type="OrthoDB" id="5881184at2"/>
<dbReference type="Proteomes" id="UP000003240">
    <property type="component" value="Unassembled WGS sequence"/>
</dbReference>
<keyword evidence="2" id="KW-1185">Reference proteome</keyword>
<dbReference type="AlphaFoldDB" id="F7NKY9"/>
<dbReference type="RefSeq" id="WP_004096723.1">
    <property type="nucleotide sequence ID" value="NZ_AFGF01000121.1"/>
</dbReference>
<comment type="caution">
    <text evidence="1">The sequence shown here is derived from an EMBL/GenBank/DDBJ whole genome shotgun (WGS) entry which is preliminary data.</text>
</comment>
<dbReference type="GO" id="GO:0160105">
    <property type="term" value="F:tRNA (adenine(22)-N1)-methyltransferase activity"/>
    <property type="evidence" value="ECO:0007669"/>
    <property type="project" value="InterPro"/>
</dbReference>
<dbReference type="EMBL" id="AFGF01000121">
    <property type="protein sequence ID" value="EGO63332.1"/>
    <property type="molecule type" value="Genomic_DNA"/>
</dbReference>